<dbReference type="InterPro" id="IPR001296">
    <property type="entry name" value="Glyco_trans_1"/>
</dbReference>
<dbReference type="Proteomes" id="UP000198605">
    <property type="component" value="Unassembled WGS sequence"/>
</dbReference>
<gene>
    <name evidence="4" type="ORF">GA0070603_6119</name>
</gene>
<protein>
    <submittedName>
        <fullName evidence="4">Glycosyltransferase involved in cell wall bisynthesis</fullName>
    </submittedName>
</protein>
<keyword evidence="5" id="KW-1185">Reference proteome</keyword>
<feature type="compositionally biased region" description="Basic and acidic residues" evidence="2">
    <location>
        <begin position="512"/>
        <end position="528"/>
    </location>
</feature>
<proteinExistence type="predicted"/>
<evidence type="ECO:0000313" key="4">
    <source>
        <dbReference type="EMBL" id="SCL71908.1"/>
    </source>
</evidence>
<evidence type="ECO:0000256" key="1">
    <source>
        <dbReference type="ARBA" id="ARBA00022679"/>
    </source>
</evidence>
<organism evidence="4 5">
    <name type="scientific">Micromonospora chersina</name>
    <dbReference type="NCBI Taxonomy" id="47854"/>
    <lineage>
        <taxon>Bacteria</taxon>
        <taxon>Bacillati</taxon>
        <taxon>Actinomycetota</taxon>
        <taxon>Actinomycetes</taxon>
        <taxon>Micromonosporales</taxon>
        <taxon>Micromonosporaceae</taxon>
        <taxon>Micromonospora</taxon>
    </lineage>
</organism>
<feature type="domain" description="Glycosyl transferase family 1" evidence="3">
    <location>
        <begin position="164"/>
        <end position="289"/>
    </location>
</feature>
<feature type="region of interest" description="Disordered" evidence="2">
    <location>
        <begin position="495"/>
        <end position="528"/>
    </location>
</feature>
<dbReference type="Gene3D" id="3.40.50.2000">
    <property type="entry name" value="Glycogen Phosphorylase B"/>
    <property type="match status" value="1"/>
</dbReference>
<evidence type="ECO:0000256" key="2">
    <source>
        <dbReference type="SAM" id="MobiDB-lite"/>
    </source>
</evidence>
<name>A0A1C6W022_9ACTN</name>
<dbReference type="AlphaFoldDB" id="A0A1C6W022"/>
<dbReference type="GO" id="GO:0016757">
    <property type="term" value="F:glycosyltransferase activity"/>
    <property type="evidence" value="ECO:0007669"/>
    <property type="project" value="InterPro"/>
</dbReference>
<dbReference type="SUPFAM" id="SSF53756">
    <property type="entry name" value="UDP-Glycosyltransferase/glycogen phosphorylase"/>
    <property type="match status" value="1"/>
</dbReference>
<dbReference type="EMBL" id="FMIB01000002">
    <property type="protein sequence ID" value="SCL71908.1"/>
    <property type="molecule type" value="Genomic_DNA"/>
</dbReference>
<sequence>MSRDRVLVLTTGEKDWWWSMAEVLPTVERVWTAIGRSDRAEVRMLRVPLAPDVVEEVLVFAPTRIVVTVVTPGTIEVATSLRQRMAGRPPMILYMYGDATEGLHAFGGFADILTERDTFVCSSEADAAATRRCFPRADVVAIPFPLVDQFVLNRGPQGPVSVRLAYVGRVSEQKNLHTLLLALWIVRAVYGETPGLDVYGAVDGLGSPNMGLTFPDYGEYLRRLTARLGLEDTVTWHGFMPRDWLFDHVHTAPHAMVSPSLHSDENFGSSVLASLVNGQQVVTTEWGGHVAYRQWFPEQLTLVPVHRTTTGPAIDPVALAHAIRLALGRASAVSVSDADLDRARTAFSERIVVARTLTLLDRPCGDAVPLAKSPEQRHLDRQRARFGGGRKIFEDYADPVARLFFEAYGMRAALTFDAGESYVLPPWVELVDGVLRVDDPHRGSTSYPVETEAAEPVILTACPSMDTMRLPLTLAEALVTSGYAFVLPRVTGPATRDVEDDGRRVGLAQLDPGRHAPDPRRGDRSIRA</sequence>
<reference evidence="5" key="1">
    <citation type="submission" date="2016-06" db="EMBL/GenBank/DDBJ databases">
        <authorList>
            <person name="Varghese N."/>
            <person name="Submissions Spin"/>
        </authorList>
    </citation>
    <scope>NUCLEOTIDE SEQUENCE [LARGE SCALE GENOMIC DNA]</scope>
    <source>
        <strain evidence="5">DSM 44151</strain>
    </source>
</reference>
<dbReference type="Pfam" id="PF00534">
    <property type="entry name" value="Glycos_transf_1"/>
    <property type="match status" value="1"/>
</dbReference>
<accession>A0A1C6W022</accession>
<evidence type="ECO:0000259" key="3">
    <source>
        <dbReference type="Pfam" id="PF00534"/>
    </source>
</evidence>
<dbReference type="STRING" id="47854.GA0070603_6119"/>
<keyword evidence="1 4" id="KW-0808">Transferase</keyword>
<evidence type="ECO:0000313" key="5">
    <source>
        <dbReference type="Proteomes" id="UP000198605"/>
    </source>
</evidence>